<organism evidence="2 3">
    <name type="scientific">Plakobranchus ocellatus</name>
    <dbReference type="NCBI Taxonomy" id="259542"/>
    <lineage>
        <taxon>Eukaryota</taxon>
        <taxon>Metazoa</taxon>
        <taxon>Spiralia</taxon>
        <taxon>Lophotrochozoa</taxon>
        <taxon>Mollusca</taxon>
        <taxon>Gastropoda</taxon>
        <taxon>Heterobranchia</taxon>
        <taxon>Euthyneura</taxon>
        <taxon>Panpulmonata</taxon>
        <taxon>Sacoglossa</taxon>
        <taxon>Placobranchoidea</taxon>
        <taxon>Plakobranchidae</taxon>
        <taxon>Plakobranchus</taxon>
    </lineage>
</organism>
<keyword evidence="3" id="KW-1185">Reference proteome</keyword>
<gene>
    <name evidence="2" type="ORF">PoB_000505600</name>
</gene>
<accession>A0AAV3Y812</accession>
<feature type="region of interest" description="Disordered" evidence="1">
    <location>
        <begin position="1"/>
        <end position="23"/>
    </location>
</feature>
<evidence type="ECO:0000313" key="2">
    <source>
        <dbReference type="EMBL" id="GFN78550.1"/>
    </source>
</evidence>
<evidence type="ECO:0000256" key="1">
    <source>
        <dbReference type="SAM" id="MobiDB-lite"/>
    </source>
</evidence>
<protein>
    <submittedName>
        <fullName evidence="2">Uncharacterized protein</fullName>
    </submittedName>
</protein>
<proteinExistence type="predicted"/>
<name>A0AAV3Y812_9GAST</name>
<reference evidence="2 3" key="1">
    <citation type="journal article" date="2021" name="Elife">
        <title>Chloroplast acquisition without the gene transfer in kleptoplastic sea slugs, Plakobranchus ocellatus.</title>
        <authorList>
            <person name="Maeda T."/>
            <person name="Takahashi S."/>
            <person name="Yoshida T."/>
            <person name="Shimamura S."/>
            <person name="Takaki Y."/>
            <person name="Nagai Y."/>
            <person name="Toyoda A."/>
            <person name="Suzuki Y."/>
            <person name="Arimoto A."/>
            <person name="Ishii H."/>
            <person name="Satoh N."/>
            <person name="Nishiyama T."/>
            <person name="Hasebe M."/>
            <person name="Maruyama T."/>
            <person name="Minagawa J."/>
            <person name="Obokata J."/>
            <person name="Shigenobu S."/>
        </authorList>
    </citation>
    <scope>NUCLEOTIDE SEQUENCE [LARGE SCALE GENOMIC DNA]</scope>
</reference>
<dbReference type="EMBL" id="BLXT01000588">
    <property type="protein sequence ID" value="GFN78550.1"/>
    <property type="molecule type" value="Genomic_DNA"/>
</dbReference>
<sequence>MPSSDIKMKTMPPQRNREANNSHSRISRIQFYRELSISIMPRQALGTISLLLLNQIWHCPVDHETSVFSFTHQQATSHGVHAKRSLMQVLQTTQNRLALSAGIVRL</sequence>
<comment type="caution">
    <text evidence="2">The sequence shown here is derived from an EMBL/GenBank/DDBJ whole genome shotgun (WGS) entry which is preliminary data.</text>
</comment>
<evidence type="ECO:0000313" key="3">
    <source>
        <dbReference type="Proteomes" id="UP000735302"/>
    </source>
</evidence>
<dbReference type="Proteomes" id="UP000735302">
    <property type="component" value="Unassembled WGS sequence"/>
</dbReference>
<dbReference type="AlphaFoldDB" id="A0AAV3Y812"/>